<dbReference type="PROSITE" id="PS50297">
    <property type="entry name" value="ANK_REP_REGION"/>
    <property type="match status" value="1"/>
</dbReference>
<feature type="compositionally biased region" description="Low complexity" evidence="5">
    <location>
        <begin position="519"/>
        <end position="528"/>
    </location>
</feature>
<protein>
    <submittedName>
        <fullName evidence="6">Uncharacterized protein</fullName>
    </submittedName>
</protein>
<gene>
    <name evidence="6" type="ORF">KIW84_071997</name>
</gene>
<evidence type="ECO:0000313" key="7">
    <source>
        <dbReference type="Proteomes" id="UP001058974"/>
    </source>
</evidence>
<evidence type="ECO:0000256" key="1">
    <source>
        <dbReference type="ARBA" id="ARBA00004413"/>
    </source>
</evidence>
<evidence type="ECO:0000256" key="2">
    <source>
        <dbReference type="ARBA" id="ARBA00022737"/>
    </source>
</evidence>
<feature type="non-terminal residue" evidence="6">
    <location>
        <position position="668"/>
    </location>
</feature>
<dbReference type="Proteomes" id="UP001058974">
    <property type="component" value="Chromosome 7"/>
</dbReference>
<evidence type="ECO:0000256" key="5">
    <source>
        <dbReference type="SAM" id="MobiDB-lite"/>
    </source>
</evidence>
<feature type="compositionally biased region" description="Polar residues" evidence="5">
    <location>
        <begin position="605"/>
        <end position="614"/>
    </location>
</feature>
<proteinExistence type="predicted"/>
<keyword evidence="2" id="KW-0677">Repeat</keyword>
<dbReference type="Gene3D" id="1.25.40.20">
    <property type="entry name" value="Ankyrin repeat-containing domain"/>
    <property type="match status" value="3"/>
</dbReference>
<dbReference type="GO" id="GO:0005886">
    <property type="term" value="C:plasma membrane"/>
    <property type="evidence" value="ECO:0007669"/>
    <property type="project" value="UniProtKB-SubCell"/>
</dbReference>
<keyword evidence="7" id="KW-1185">Reference proteome</keyword>
<feature type="region of interest" description="Disordered" evidence="5">
    <location>
        <begin position="516"/>
        <end position="536"/>
    </location>
</feature>
<dbReference type="SMART" id="SM00248">
    <property type="entry name" value="ANK"/>
    <property type="match status" value="8"/>
</dbReference>
<dbReference type="InterPro" id="IPR036770">
    <property type="entry name" value="Ankyrin_rpt-contain_sf"/>
</dbReference>
<accession>A0A9D4VK47</accession>
<dbReference type="Pfam" id="PF00023">
    <property type="entry name" value="Ank"/>
    <property type="match status" value="1"/>
</dbReference>
<dbReference type="Pfam" id="PF13857">
    <property type="entry name" value="Ank_5"/>
    <property type="match status" value="1"/>
</dbReference>
<evidence type="ECO:0000313" key="6">
    <source>
        <dbReference type="EMBL" id="KAI5385230.1"/>
    </source>
</evidence>
<feature type="repeat" description="ANK" evidence="4">
    <location>
        <begin position="263"/>
        <end position="295"/>
    </location>
</feature>
<dbReference type="EMBL" id="JAMSHJ010000007">
    <property type="protein sequence ID" value="KAI5385230.1"/>
    <property type="molecule type" value="Genomic_DNA"/>
</dbReference>
<dbReference type="Gramene" id="Psat07G0199700-T1">
    <property type="protein sequence ID" value="KAI5385230.1"/>
    <property type="gene ID" value="KIW84_071997"/>
</dbReference>
<comment type="caution">
    <text evidence="6">The sequence shown here is derived from an EMBL/GenBank/DDBJ whole genome shotgun (WGS) entry which is preliminary data.</text>
</comment>
<dbReference type="PROSITE" id="PS50088">
    <property type="entry name" value="ANK_REPEAT"/>
    <property type="match status" value="2"/>
</dbReference>
<sequence>KVLLNFMAPSFSSSSFPLRWESTGDQWWYATPIDLAAANGLYDLVLELLHLDTNLLIKLTSLRRIRRLETVWDDESQFEDVAKCRSYVARKLMVECEKTARGENSLVGSGYGGWLLYTAASAGDLEFVRELLRRDSLLVFGEGEYGVTDMFYAAARSKNSEVFNMILDFALLGKDCGGVELDEGGGGVFKREIVNRAIHAAARGGNWEILKKELILGSAFQILAYRDAQGCTVLHSAAGRGQVEVVRNLIVLSPDIIDSTDSQGNTALHVASYRGYLPVVEILVQASPSLTKLTNQNGDTFLHMAVYGFTSTDFCRLDKHTELMKRLLSTEKIANIEDIINFKNNVGRTAIHLAVIHDVQFDVVESMMSVASINLNIRDANGMTPLDYLKQRPRSKSSEVLIKRLISAGGISNCKDYITRNAIATHLKTRHGIQGSPGTSFRISDSKIFLYTCIENENSSDIANTDQASVESNAYSIEIEDYYESAAVSPSNSKTSSADSVAKRLKNLLKFKEFKDNDSVNSSPSSRKNNSKEFPISLRQRYSKQCSLPNNKRTLSIRTLFPSPSAKKYFATGLTQGVIKVNPQKEGSNLSHSSSNKQEHVETMGPSSCSGRQIDDGSTLQLNYNKERNFNKKLMNRYFSFGAQDQSLEDANSCTMSKHSSKRFGLVA</sequence>
<feature type="repeat" description="ANK" evidence="4">
    <location>
        <begin position="229"/>
        <end position="261"/>
    </location>
</feature>
<feature type="region of interest" description="Disordered" evidence="5">
    <location>
        <begin position="584"/>
        <end position="614"/>
    </location>
</feature>
<evidence type="ECO:0000256" key="4">
    <source>
        <dbReference type="PROSITE-ProRule" id="PRU00023"/>
    </source>
</evidence>
<name>A0A9D4VK47_PEA</name>
<dbReference type="InterPro" id="IPR002110">
    <property type="entry name" value="Ankyrin_rpt"/>
</dbReference>
<keyword evidence="3 4" id="KW-0040">ANK repeat</keyword>
<dbReference type="PANTHER" id="PTHR24126">
    <property type="entry name" value="ANKYRIN REPEAT, PH AND SEC7 DOMAIN CONTAINING PROTEIN SECG-RELATED"/>
    <property type="match status" value="1"/>
</dbReference>
<evidence type="ECO:0000256" key="3">
    <source>
        <dbReference type="ARBA" id="ARBA00023043"/>
    </source>
</evidence>
<organism evidence="6 7">
    <name type="scientific">Pisum sativum</name>
    <name type="common">Garden pea</name>
    <name type="synonym">Lathyrus oleraceus</name>
    <dbReference type="NCBI Taxonomy" id="3888"/>
    <lineage>
        <taxon>Eukaryota</taxon>
        <taxon>Viridiplantae</taxon>
        <taxon>Streptophyta</taxon>
        <taxon>Embryophyta</taxon>
        <taxon>Tracheophyta</taxon>
        <taxon>Spermatophyta</taxon>
        <taxon>Magnoliopsida</taxon>
        <taxon>eudicotyledons</taxon>
        <taxon>Gunneridae</taxon>
        <taxon>Pentapetalae</taxon>
        <taxon>rosids</taxon>
        <taxon>fabids</taxon>
        <taxon>Fabales</taxon>
        <taxon>Fabaceae</taxon>
        <taxon>Papilionoideae</taxon>
        <taxon>50 kb inversion clade</taxon>
        <taxon>NPAAA clade</taxon>
        <taxon>Hologalegina</taxon>
        <taxon>IRL clade</taxon>
        <taxon>Fabeae</taxon>
        <taxon>Lathyrus</taxon>
    </lineage>
</organism>
<comment type="subcellular location">
    <subcellularLocation>
        <location evidence="1">Cell membrane</location>
        <topology evidence="1">Peripheral membrane protein</topology>
        <orientation evidence="1">Cytoplasmic side</orientation>
    </subcellularLocation>
</comment>
<feature type="compositionally biased region" description="Polar residues" evidence="5">
    <location>
        <begin position="585"/>
        <end position="596"/>
    </location>
</feature>
<dbReference type="AlphaFoldDB" id="A0A9D4VK47"/>
<dbReference type="PANTHER" id="PTHR24126:SF40">
    <property type="entry name" value="ANKYRIN REPEAT FAMILY PROTEIN"/>
    <property type="match status" value="1"/>
</dbReference>
<dbReference type="SUPFAM" id="SSF48403">
    <property type="entry name" value="Ankyrin repeat"/>
    <property type="match status" value="1"/>
</dbReference>
<reference evidence="6 7" key="1">
    <citation type="journal article" date="2022" name="Nat. Genet.">
        <title>Improved pea reference genome and pan-genome highlight genomic features and evolutionary characteristics.</title>
        <authorList>
            <person name="Yang T."/>
            <person name="Liu R."/>
            <person name="Luo Y."/>
            <person name="Hu S."/>
            <person name="Wang D."/>
            <person name="Wang C."/>
            <person name="Pandey M.K."/>
            <person name="Ge S."/>
            <person name="Xu Q."/>
            <person name="Li N."/>
            <person name="Li G."/>
            <person name="Huang Y."/>
            <person name="Saxena R.K."/>
            <person name="Ji Y."/>
            <person name="Li M."/>
            <person name="Yan X."/>
            <person name="He Y."/>
            <person name="Liu Y."/>
            <person name="Wang X."/>
            <person name="Xiang C."/>
            <person name="Varshney R.K."/>
            <person name="Ding H."/>
            <person name="Gao S."/>
            <person name="Zong X."/>
        </authorList>
    </citation>
    <scope>NUCLEOTIDE SEQUENCE [LARGE SCALE GENOMIC DNA]</scope>
    <source>
        <strain evidence="6 7">cv. Zhongwan 6</strain>
    </source>
</reference>